<gene>
    <name evidence="2" type="ORF">JOE69_000321</name>
</gene>
<dbReference type="Proteomes" id="UP001185069">
    <property type="component" value="Unassembled WGS sequence"/>
</dbReference>
<dbReference type="InterPro" id="IPR014748">
    <property type="entry name" value="Enoyl-CoA_hydra_C"/>
</dbReference>
<dbReference type="Gene3D" id="3.90.226.10">
    <property type="entry name" value="2-enoyl-CoA Hydratase, Chain A, domain 1"/>
    <property type="match status" value="1"/>
</dbReference>
<dbReference type="InterPro" id="IPR029045">
    <property type="entry name" value="ClpP/crotonase-like_dom_sf"/>
</dbReference>
<dbReference type="EC" id="4.2.1.17" evidence="2"/>
<organism evidence="2 3">
    <name type="scientific">Arthrobacter russicus</name>
    <dbReference type="NCBI Taxonomy" id="172040"/>
    <lineage>
        <taxon>Bacteria</taxon>
        <taxon>Bacillati</taxon>
        <taxon>Actinomycetota</taxon>
        <taxon>Actinomycetes</taxon>
        <taxon>Micrococcales</taxon>
        <taxon>Micrococcaceae</taxon>
        <taxon>Arthrobacter</taxon>
    </lineage>
</organism>
<dbReference type="Pfam" id="PF00378">
    <property type="entry name" value="ECH_1"/>
    <property type="match status" value="1"/>
</dbReference>
<proteinExistence type="inferred from homology"/>
<accession>A0ABU1J6M8</accession>
<keyword evidence="2" id="KW-0456">Lyase</keyword>
<protein>
    <submittedName>
        <fullName evidence="2">Enoyl-CoA hydratase</fullName>
        <ecNumber evidence="2">4.2.1.17</ecNumber>
    </submittedName>
</protein>
<name>A0ABU1J6M8_9MICC</name>
<dbReference type="EMBL" id="JAVDQF010000001">
    <property type="protein sequence ID" value="MDR6268083.1"/>
    <property type="molecule type" value="Genomic_DNA"/>
</dbReference>
<dbReference type="InterPro" id="IPR001753">
    <property type="entry name" value="Enoyl-CoA_hydra/iso"/>
</dbReference>
<dbReference type="NCBIfam" id="NF005879">
    <property type="entry name" value="PRK07827.1"/>
    <property type="match status" value="1"/>
</dbReference>
<sequence length="261" mass="27606">MTESAEAAAELVHYDVVDGIATITLDSPQNHNALSKQLMTELIAHFVRATAETSVRAVLLTHTGPTFCAGADLREARSQGVEEGAKELATLLRKFLVLPIPVIARIDGNARAGGLGILGACDIVVASTESSFAFSEVRIGLAPAVIALTTVPRMTSRALSRYFLTGETFAAPAAKESGFITDFGENVDAALQPILAGVRLGSPQGLRESKRISNAKLLRDFDAGGGEMAARSAQLFATEQAKEGMTAFLERRPPRWLSGAP</sequence>
<dbReference type="CDD" id="cd06558">
    <property type="entry name" value="crotonase-like"/>
    <property type="match status" value="1"/>
</dbReference>
<dbReference type="InterPro" id="IPR051683">
    <property type="entry name" value="Enoyl-CoA_Hydratase/Isomerase"/>
</dbReference>
<comment type="caution">
    <text evidence="2">The sequence shown here is derived from an EMBL/GenBank/DDBJ whole genome shotgun (WGS) entry which is preliminary data.</text>
</comment>
<dbReference type="PANTHER" id="PTHR42964">
    <property type="entry name" value="ENOYL-COA HYDRATASE"/>
    <property type="match status" value="1"/>
</dbReference>
<reference evidence="2 3" key="1">
    <citation type="submission" date="2023-07" db="EMBL/GenBank/DDBJ databases">
        <title>Sequencing the genomes of 1000 actinobacteria strains.</title>
        <authorList>
            <person name="Klenk H.-P."/>
        </authorList>
    </citation>
    <scope>NUCLEOTIDE SEQUENCE [LARGE SCALE GENOMIC DNA]</scope>
    <source>
        <strain evidence="2 3">DSM 14555</strain>
    </source>
</reference>
<dbReference type="Gene3D" id="1.10.12.10">
    <property type="entry name" value="Lyase 2-enoyl-coa Hydratase, Chain A, domain 2"/>
    <property type="match status" value="1"/>
</dbReference>
<dbReference type="GO" id="GO:0004300">
    <property type="term" value="F:enoyl-CoA hydratase activity"/>
    <property type="evidence" value="ECO:0007669"/>
    <property type="project" value="UniProtKB-EC"/>
</dbReference>
<keyword evidence="3" id="KW-1185">Reference proteome</keyword>
<evidence type="ECO:0000313" key="3">
    <source>
        <dbReference type="Proteomes" id="UP001185069"/>
    </source>
</evidence>
<comment type="similarity">
    <text evidence="1">Belongs to the enoyl-CoA hydratase/isomerase family.</text>
</comment>
<dbReference type="RefSeq" id="WP_309795512.1">
    <property type="nucleotide sequence ID" value="NZ_BAAAHY010000006.1"/>
</dbReference>
<dbReference type="SUPFAM" id="SSF52096">
    <property type="entry name" value="ClpP/crotonase"/>
    <property type="match status" value="1"/>
</dbReference>
<evidence type="ECO:0000313" key="2">
    <source>
        <dbReference type="EMBL" id="MDR6268083.1"/>
    </source>
</evidence>
<evidence type="ECO:0000256" key="1">
    <source>
        <dbReference type="ARBA" id="ARBA00005254"/>
    </source>
</evidence>
<dbReference type="PANTHER" id="PTHR42964:SF1">
    <property type="entry name" value="POLYKETIDE BIOSYNTHESIS ENOYL-COA HYDRATASE PKSH-RELATED"/>
    <property type="match status" value="1"/>
</dbReference>